<accession>A0A9X2LAK9</accession>
<dbReference type="GO" id="GO:0000160">
    <property type="term" value="P:phosphorelay signal transduction system"/>
    <property type="evidence" value="ECO:0007669"/>
    <property type="project" value="InterPro"/>
</dbReference>
<protein>
    <recommendedName>
        <fullName evidence="2">Response regulatory domain-containing protein</fullName>
    </recommendedName>
</protein>
<dbReference type="AlphaFoldDB" id="A0A9X2LAK9"/>
<evidence type="ECO:0000313" key="4">
    <source>
        <dbReference type="Proteomes" id="UP001142610"/>
    </source>
</evidence>
<dbReference type="Gene3D" id="3.40.50.2300">
    <property type="match status" value="1"/>
</dbReference>
<feature type="modified residue" description="4-aspartylphosphate" evidence="1">
    <location>
        <position position="62"/>
    </location>
</feature>
<dbReference type="InterPro" id="IPR011006">
    <property type="entry name" value="CheY-like_superfamily"/>
</dbReference>
<dbReference type="Proteomes" id="UP001142610">
    <property type="component" value="Unassembled WGS sequence"/>
</dbReference>
<evidence type="ECO:0000313" key="3">
    <source>
        <dbReference type="EMBL" id="MCQ8186186.1"/>
    </source>
</evidence>
<keyword evidence="4" id="KW-1185">Reference proteome</keyword>
<proteinExistence type="predicted"/>
<reference evidence="3" key="1">
    <citation type="submission" date="2022-07" db="EMBL/GenBank/DDBJ databases">
        <title>Parvularcula maris sp. nov., an algicidal bacterium isolated from seawater.</title>
        <authorList>
            <person name="Li F."/>
        </authorList>
    </citation>
    <scope>NUCLEOTIDE SEQUENCE</scope>
    <source>
        <strain evidence="3">BGMRC 0090</strain>
    </source>
</reference>
<name>A0A9X2LAK9_9PROT</name>
<dbReference type="SUPFAM" id="SSF52172">
    <property type="entry name" value="CheY-like"/>
    <property type="match status" value="1"/>
</dbReference>
<dbReference type="EMBL" id="JANIBC010000014">
    <property type="protein sequence ID" value="MCQ8186186.1"/>
    <property type="molecule type" value="Genomic_DNA"/>
</dbReference>
<dbReference type="RefSeq" id="WP_256620083.1">
    <property type="nucleotide sequence ID" value="NZ_JANIBC010000014.1"/>
</dbReference>
<organism evidence="3 4">
    <name type="scientific">Parvularcula maris</name>
    <dbReference type="NCBI Taxonomy" id="2965077"/>
    <lineage>
        <taxon>Bacteria</taxon>
        <taxon>Pseudomonadati</taxon>
        <taxon>Pseudomonadota</taxon>
        <taxon>Alphaproteobacteria</taxon>
        <taxon>Parvularculales</taxon>
        <taxon>Parvularculaceae</taxon>
        <taxon>Parvularcula</taxon>
    </lineage>
</organism>
<comment type="caution">
    <text evidence="3">The sequence shown here is derived from an EMBL/GenBank/DDBJ whole genome shotgun (WGS) entry which is preliminary data.</text>
</comment>
<keyword evidence="1" id="KW-0597">Phosphoprotein</keyword>
<dbReference type="PROSITE" id="PS50110">
    <property type="entry name" value="RESPONSE_REGULATORY"/>
    <property type="match status" value="1"/>
</dbReference>
<dbReference type="InterPro" id="IPR001789">
    <property type="entry name" value="Sig_transdc_resp-reg_receiver"/>
</dbReference>
<feature type="domain" description="Response regulatory" evidence="2">
    <location>
        <begin position="10"/>
        <end position="131"/>
    </location>
</feature>
<evidence type="ECO:0000256" key="1">
    <source>
        <dbReference type="PROSITE-ProRule" id="PRU00169"/>
    </source>
</evidence>
<evidence type="ECO:0000259" key="2">
    <source>
        <dbReference type="PROSITE" id="PS50110"/>
    </source>
</evidence>
<gene>
    <name evidence="3" type="ORF">NOG11_12430</name>
</gene>
<sequence length="131" mass="13961">MHRSSLSGLKILLIEGDPIVALDLAGTLEDAGASVFLALNAAEGYDLADRGEAAAYDLAILDTKIGRNGLLSLAAKLENLGTALAFYTAVANRYWLAEQFPESLILSRQHDSDVFLSSLQSDFGAGRAYLN</sequence>